<name>A0A940IIK7_9BACT</name>
<sequence>MTRTDDPLIHRFDTLESSLPIPERFNDPFRYTPAPVTAEAAKTVLGYISVSEGLMQAFSEGKMLGVLVVRDSAGGIGFLAGFSGLAGGRSMLPYFVPPVLDLTDPSGYFRQEEARINGIGTSIKEAEENPEFGSAIRNAEAVKAGCEEKIRQWKERMAESKARRDALRLSGADKTTLASLIKESQFEKAQLKRISAECKAAMEDAASICRKFSDRIAALKRMRQEKSEELQEWISRNMVVENALGEKKSVWDIFSGEGLVPPGGTGECAAPKLLHYAYTHRLEPVAMGEFWYGKSLGNEVRQHGRFYPSCKGKCGPLLGFMLQGLDVETEYPEPFSGTVNRSDAVPAIIYEDSDIIAVDKPSGMLSAPGKTGEKSLPELLSEKLGISLFGVHRLDMDTSGVIVFAKNPDAQKNLQRQFETGEVRKEYTALLDTAGNGTPDAAVGLSETWKSAAAGYGTISLPLAPDYHDRPRQKVDFKHGKKAVTEYNITGTGEGWAKVLFRPLTGRTHQLRVHAAHPLGLDSPIKGDRLYGSADSACRLCLHASRIKFRHPVTGLPVELASNPEFQEFLERYRNFM</sequence>
<feature type="coiled-coil region" evidence="1">
    <location>
        <begin position="209"/>
        <end position="236"/>
    </location>
</feature>
<dbReference type="InterPro" id="IPR006145">
    <property type="entry name" value="PsdUridine_synth_RsuA/RluA"/>
</dbReference>
<feature type="domain" description="Pseudouridine synthase RsuA/RluA-like" evidence="2">
    <location>
        <begin position="354"/>
        <end position="517"/>
    </location>
</feature>
<gene>
    <name evidence="3" type="ORF">IAB75_07495</name>
</gene>
<dbReference type="InterPro" id="IPR006224">
    <property type="entry name" value="PsdUridine_synth_RluA-like_CS"/>
</dbReference>
<dbReference type="PANTHER" id="PTHR21600">
    <property type="entry name" value="MITOCHONDRIAL RNA PSEUDOURIDINE SYNTHASE"/>
    <property type="match status" value="1"/>
</dbReference>
<evidence type="ECO:0000259" key="2">
    <source>
        <dbReference type="Pfam" id="PF00849"/>
    </source>
</evidence>
<dbReference type="PANTHER" id="PTHR21600:SF89">
    <property type="entry name" value="RIBOSOMAL LARGE SUBUNIT PSEUDOURIDINE SYNTHASE A"/>
    <property type="match status" value="1"/>
</dbReference>
<comment type="caution">
    <text evidence="3">The sequence shown here is derived from an EMBL/GenBank/DDBJ whole genome shotgun (WGS) entry which is preliminary data.</text>
</comment>
<keyword evidence="1" id="KW-0175">Coiled coil</keyword>
<protein>
    <submittedName>
        <fullName evidence="3">RNA pseudouridine synthase</fullName>
    </submittedName>
</protein>
<feature type="coiled-coil region" evidence="1">
    <location>
        <begin position="136"/>
        <end position="170"/>
    </location>
</feature>
<dbReference type="PROSITE" id="PS01129">
    <property type="entry name" value="PSI_RLU"/>
    <property type="match status" value="1"/>
</dbReference>
<evidence type="ECO:0000256" key="1">
    <source>
        <dbReference type="SAM" id="Coils"/>
    </source>
</evidence>
<dbReference type="Gene3D" id="3.30.2350.10">
    <property type="entry name" value="Pseudouridine synthase"/>
    <property type="match status" value="1"/>
</dbReference>
<proteinExistence type="predicted"/>
<evidence type="ECO:0000313" key="3">
    <source>
        <dbReference type="EMBL" id="MBO8483939.1"/>
    </source>
</evidence>
<dbReference type="GO" id="GO:0003723">
    <property type="term" value="F:RNA binding"/>
    <property type="evidence" value="ECO:0007669"/>
    <property type="project" value="InterPro"/>
</dbReference>
<dbReference type="InterPro" id="IPR020103">
    <property type="entry name" value="PsdUridine_synth_cat_dom_sf"/>
</dbReference>
<dbReference type="Proteomes" id="UP000725002">
    <property type="component" value="Unassembled WGS sequence"/>
</dbReference>
<dbReference type="Pfam" id="PF00849">
    <property type="entry name" value="PseudoU_synth_2"/>
    <property type="match status" value="1"/>
</dbReference>
<dbReference type="AlphaFoldDB" id="A0A940IIK7"/>
<evidence type="ECO:0000313" key="4">
    <source>
        <dbReference type="Proteomes" id="UP000725002"/>
    </source>
</evidence>
<dbReference type="GO" id="GO:0140098">
    <property type="term" value="F:catalytic activity, acting on RNA"/>
    <property type="evidence" value="ECO:0007669"/>
    <property type="project" value="UniProtKB-ARBA"/>
</dbReference>
<dbReference type="SUPFAM" id="SSF55120">
    <property type="entry name" value="Pseudouridine synthase"/>
    <property type="match status" value="1"/>
</dbReference>
<dbReference type="CDD" id="cd02869">
    <property type="entry name" value="PseudoU_synth_RluA_like"/>
    <property type="match status" value="1"/>
</dbReference>
<dbReference type="InterPro" id="IPR050188">
    <property type="entry name" value="RluA_PseudoU_synthase"/>
</dbReference>
<dbReference type="GO" id="GO:0000455">
    <property type="term" value="P:enzyme-directed rRNA pseudouridine synthesis"/>
    <property type="evidence" value="ECO:0007669"/>
    <property type="project" value="TreeGrafter"/>
</dbReference>
<dbReference type="EMBL" id="JADILV010000049">
    <property type="protein sequence ID" value="MBO8483939.1"/>
    <property type="molecule type" value="Genomic_DNA"/>
</dbReference>
<reference evidence="3" key="1">
    <citation type="submission" date="2020-10" db="EMBL/GenBank/DDBJ databases">
        <authorList>
            <person name="Gilroy R."/>
        </authorList>
    </citation>
    <scope>NUCLEOTIDE SEQUENCE</scope>
    <source>
        <strain evidence="3">G3-8215</strain>
    </source>
</reference>
<organism evidence="3 4">
    <name type="scientific">Candidatus Cryptobacteroides avicola</name>
    <dbReference type="NCBI Taxonomy" id="2840757"/>
    <lineage>
        <taxon>Bacteria</taxon>
        <taxon>Pseudomonadati</taxon>
        <taxon>Bacteroidota</taxon>
        <taxon>Bacteroidia</taxon>
        <taxon>Bacteroidales</taxon>
        <taxon>Candidatus Cryptobacteroides</taxon>
    </lineage>
</organism>
<reference evidence="3" key="2">
    <citation type="journal article" date="2021" name="PeerJ">
        <title>Extensive microbial diversity within the chicken gut microbiome revealed by metagenomics and culture.</title>
        <authorList>
            <person name="Gilroy R."/>
            <person name="Ravi A."/>
            <person name="Getino M."/>
            <person name="Pursley I."/>
            <person name="Horton D.L."/>
            <person name="Alikhan N.F."/>
            <person name="Baker D."/>
            <person name="Gharbi K."/>
            <person name="Hall N."/>
            <person name="Watson M."/>
            <person name="Adriaenssens E.M."/>
            <person name="Foster-Nyarko E."/>
            <person name="Jarju S."/>
            <person name="Secka A."/>
            <person name="Antonio M."/>
            <person name="Oren A."/>
            <person name="Chaudhuri R.R."/>
            <person name="La Ragione R."/>
            <person name="Hildebrand F."/>
            <person name="Pallen M.J."/>
        </authorList>
    </citation>
    <scope>NUCLEOTIDE SEQUENCE</scope>
    <source>
        <strain evidence="3">G3-8215</strain>
    </source>
</reference>
<accession>A0A940IIK7</accession>
<dbReference type="GO" id="GO:0009982">
    <property type="term" value="F:pseudouridine synthase activity"/>
    <property type="evidence" value="ECO:0007669"/>
    <property type="project" value="InterPro"/>
</dbReference>